<evidence type="ECO:0000256" key="5">
    <source>
        <dbReference type="ARBA" id="ARBA00022729"/>
    </source>
</evidence>
<protein>
    <recommendedName>
        <fullName evidence="11">Protein kinase domain-containing protein</fullName>
    </recommendedName>
</protein>
<dbReference type="Pfam" id="PF00560">
    <property type="entry name" value="LRR_1"/>
    <property type="match status" value="1"/>
</dbReference>
<keyword evidence="8 9" id="KW-0472">Membrane</keyword>
<reference evidence="12" key="1">
    <citation type="submission" date="2020-02" db="EMBL/GenBank/DDBJ databases">
        <authorList>
            <person name="Scholz U."/>
            <person name="Mascher M."/>
            <person name="Fiebig A."/>
        </authorList>
    </citation>
    <scope>NUCLEOTIDE SEQUENCE</scope>
</reference>
<sequence length="676" mass="72479">MPPPFFRVRYLFFLSFFSSALAVTPSPAAAPTVAPGGSADALALLALKSAVDPDGRLPFNRTPRWPYAHCRWEGVRCSTVAGEWRVTHLVLEGLHLRGRFPAAALGSLGQLRLLSLKNNSLSGPVGDLSNLTDLKALFLDHNRLSGGFPLSILLLRRLRTLDLSHNALSGRLPAAIASDLARLYCLRLEFNRFTGPLPPFNQSSLMVLNVSGNDFSGPIPTTAILLSFDPSAFSGNPGLCGKAVKRECRNTFFFFGSPAAAPVPSSAGRLMGILLPEGESSTSSLSATCKKHRRIAAAVGFVAGAVLLIGLVALCAAARRRQRRVFLPQKMSSAAMPDDAMEMCHADGNTCNGGAEGTTTLASAAAAAMMSEEKVKRMGKSGGLVFCAEEEKTYTLEQLMRASADMMGRGSVGTTYKAALTDQLTVSVKRVDSGKLAPGGREVFERHMEAVGRLRHPNLVPLRAYFQAKEERLLVYDYQPNGSLFSLIHGSKSARSKPFHWTSCLKIAEDVAQGLAYIHQASRLVHGNIRSSNVLLGDDFEARLVDSCLALLVEPTAAGEGDAAYRAPEMRGSDGRLTAKSDIYAFGVLMLELLSGKPPPPTLPSPADELPAWVRSAREDDAVEDERVMMLLGVAVACVRASPDSRPTAWQVLRMLQEVKEADADDEADVDAAGGS</sequence>
<keyword evidence="13" id="KW-1185">Reference proteome</keyword>
<dbReference type="Pfam" id="PF00069">
    <property type="entry name" value="Pkinase"/>
    <property type="match status" value="1"/>
</dbReference>
<dbReference type="PANTHER" id="PTHR48007:SF37">
    <property type="entry name" value="LEUCINE-RICH REPEAT PROTEIN KINASE FAMILY PROTEIN"/>
    <property type="match status" value="1"/>
</dbReference>
<name>A0A7I8KJ51_SPIIN</name>
<dbReference type="EMBL" id="LR746269">
    <property type="protein sequence ID" value="CAA7397793.1"/>
    <property type="molecule type" value="Genomic_DNA"/>
</dbReference>
<feature type="signal peptide" evidence="10">
    <location>
        <begin position="1"/>
        <end position="22"/>
    </location>
</feature>
<feature type="domain" description="Protein kinase" evidence="11">
    <location>
        <begin position="401"/>
        <end position="659"/>
    </location>
</feature>
<dbReference type="Gene3D" id="3.30.200.20">
    <property type="entry name" value="Phosphorylase Kinase, domain 1"/>
    <property type="match status" value="1"/>
</dbReference>
<keyword evidence="4 9" id="KW-0812">Transmembrane</keyword>
<keyword evidence="6" id="KW-0677">Repeat</keyword>
<keyword evidence="5 10" id="KW-0732">Signal</keyword>
<evidence type="ECO:0000256" key="3">
    <source>
        <dbReference type="ARBA" id="ARBA00022614"/>
    </source>
</evidence>
<dbReference type="InterPro" id="IPR011009">
    <property type="entry name" value="Kinase-like_dom_sf"/>
</dbReference>
<evidence type="ECO:0000256" key="7">
    <source>
        <dbReference type="ARBA" id="ARBA00022989"/>
    </source>
</evidence>
<dbReference type="Gene3D" id="1.10.510.10">
    <property type="entry name" value="Transferase(Phosphotransferase) domain 1"/>
    <property type="match status" value="1"/>
</dbReference>
<evidence type="ECO:0000256" key="8">
    <source>
        <dbReference type="ARBA" id="ARBA00023136"/>
    </source>
</evidence>
<dbReference type="InterPro" id="IPR000719">
    <property type="entry name" value="Prot_kinase_dom"/>
</dbReference>
<evidence type="ECO:0000256" key="6">
    <source>
        <dbReference type="ARBA" id="ARBA00022737"/>
    </source>
</evidence>
<evidence type="ECO:0000313" key="12">
    <source>
        <dbReference type="EMBL" id="CAA7397793.1"/>
    </source>
</evidence>
<dbReference type="PANTHER" id="PTHR48007">
    <property type="entry name" value="LEUCINE-RICH REPEAT RECEPTOR-LIKE PROTEIN KINASE PXC1"/>
    <property type="match status" value="1"/>
</dbReference>
<dbReference type="Pfam" id="PF08263">
    <property type="entry name" value="LRRNT_2"/>
    <property type="match status" value="1"/>
</dbReference>
<keyword evidence="3" id="KW-0433">Leucine-rich repeat</keyword>
<dbReference type="AlphaFoldDB" id="A0A7I8KJ51"/>
<evidence type="ECO:0000256" key="2">
    <source>
        <dbReference type="ARBA" id="ARBA00022553"/>
    </source>
</evidence>
<dbReference type="GO" id="GO:0016020">
    <property type="term" value="C:membrane"/>
    <property type="evidence" value="ECO:0007669"/>
    <property type="project" value="UniProtKB-SubCell"/>
</dbReference>
<evidence type="ECO:0000256" key="9">
    <source>
        <dbReference type="SAM" id="Phobius"/>
    </source>
</evidence>
<evidence type="ECO:0000313" key="13">
    <source>
        <dbReference type="Proteomes" id="UP000663760"/>
    </source>
</evidence>
<accession>A0A7I8KJ51</accession>
<dbReference type="InterPro" id="IPR046959">
    <property type="entry name" value="PRK1-6/SRF4-like"/>
</dbReference>
<evidence type="ECO:0000259" key="11">
    <source>
        <dbReference type="PROSITE" id="PS50011"/>
    </source>
</evidence>
<keyword evidence="2" id="KW-0597">Phosphoprotein</keyword>
<dbReference type="GO" id="GO:0004672">
    <property type="term" value="F:protein kinase activity"/>
    <property type="evidence" value="ECO:0007669"/>
    <property type="project" value="InterPro"/>
</dbReference>
<dbReference type="FunFam" id="3.80.10.10:FF:000722">
    <property type="entry name" value="Leucine-rich repeat receptor-like protein kinase"/>
    <property type="match status" value="1"/>
</dbReference>
<evidence type="ECO:0000256" key="1">
    <source>
        <dbReference type="ARBA" id="ARBA00004167"/>
    </source>
</evidence>
<feature type="chain" id="PRO_5029509735" description="Protein kinase domain-containing protein" evidence="10">
    <location>
        <begin position="23"/>
        <end position="676"/>
    </location>
</feature>
<dbReference type="InterPro" id="IPR032675">
    <property type="entry name" value="LRR_dom_sf"/>
</dbReference>
<dbReference type="GO" id="GO:0005524">
    <property type="term" value="F:ATP binding"/>
    <property type="evidence" value="ECO:0007669"/>
    <property type="project" value="InterPro"/>
</dbReference>
<dbReference type="InterPro" id="IPR013210">
    <property type="entry name" value="LRR_N_plant-typ"/>
</dbReference>
<dbReference type="InterPro" id="IPR001611">
    <property type="entry name" value="Leu-rich_rpt"/>
</dbReference>
<evidence type="ECO:0000256" key="10">
    <source>
        <dbReference type="SAM" id="SignalP"/>
    </source>
</evidence>
<gene>
    <name evidence="12" type="ORF">SI8410_06008458</name>
</gene>
<dbReference type="SUPFAM" id="SSF56112">
    <property type="entry name" value="Protein kinase-like (PK-like)"/>
    <property type="match status" value="1"/>
</dbReference>
<dbReference type="PROSITE" id="PS50011">
    <property type="entry name" value="PROTEIN_KINASE_DOM"/>
    <property type="match status" value="1"/>
</dbReference>
<keyword evidence="7 9" id="KW-1133">Transmembrane helix</keyword>
<feature type="transmembrane region" description="Helical" evidence="9">
    <location>
        <begin position="295"/>
        <end position="318"/>
    </location>
</feature>
<proteinExistence type="predicted"/>
<evidence type="ECO:0000256" key="4">
    <source>
        <dbReference type="ARBA" id="ARBA00022692"/>
    </source>
</evidence>
<dbReference type="Gene3D" id="3.80.10.10">
    <property type="entry name" value="Ribonuclease Inhibitor"/>
    <property type="match status" value="2"/>
</dbReference>
<dbReference type="Proteomes" id="UP000663760">
    <property type="component" value="Chromosome 6"/>
</dbReference>
<dbReference type="SUPFAM" id="SSF52058">
    <property type="entry name" value="L domain-like"/>
    <property type="match status" value="1"/>
</dbReference>
<dbReference type="OrthoDB" id="4062651at2759"/>
<organism evidence="12 13">
    <name type="scientific">Spirodela intermedia</name>
    <name type="common">Intermediate duckweed</name>
    <dbReference type="NCBI Taxonomy" id="51605"/>
    <lineage>
        <taxon>Eukaryota</taxon>
        <taxon>Viridiplantae</taxon>
        <taxon>Streptophyta</taxon>
        <taxon>Embryophyta</taxon>
        <taxon>Tracheophyta</taxon>
        <taxon>Spermatophyta</taxon>
        <taxon>Magnoliopsida</taxon>
        <taxon>Liliopsida</taxon>
        <taxon>Araceae</taxon>
        <taxon>Lemnoideae</taxon>
        <taxon>Spirodela</taxon>
    </lineage>
</organism>
<comment type="subcellular location">
    <subcellularLocation>
        <location evidence="1">Membrane</location>
        <topology evidence="1">Single-pass membrane protein</topology>
    </subcellularLocation>
</comment>